<dbReference type="EMBL" id="CP048620">
    <property type="protein sequence ID" value="QPJ64587.1"/>
    <property type="molecule type" value="Genomic_DNA"/>
</dbReference>
<keyword evidence="1" id="KW-0472">Membrane</keyword>
<gene>
    <name evidence="2" type="ORF">G3M78_03920</name>
</gene>
<evidence type="ECO:0000313" key="3">
    <source>
        <dbReference type="Proteomes" id="UP000594464"/>
    </source>
</evidence>
<dbReference type="KEGG" id="nva:G3M78_03920"/>
<evidence type="ECO:0000313" key="2">
    <source>
        <dbReference type="EMBL" id="QPJ64587.1"/>
    </source>
</evidence>
<proteinExistence type="predicted"/>
<name>A0A7T0C132_9BACT</name>
<sequence length="99" mass="10627">MKVIECSSCNKRIIDVLKKCPHCGAGGAESIVETSGKLVNCIDCGTKIQDSSMNCPSCGCKNPLGLGLFQRRIGMLTLLAAIVGLYFLIIFVEYISNLP</sequence>
<keyword evidence="1" id="KW-1133">Transmembrane helix</keyword>
<organism evidence="2 3">
    <name type="scientific">Candidatus Nitrohelix vancouverensis</name>
    <dbReference type="NCBI Taxonomy" id="2705534"/>
    <lineage>
        <taxon>Bacteria</taxon>
        <taxon>Pseudomonadati</taxon>
        <taxon>Nitrospinota/Tectimicrobiota group</taxon>
        <taxon>Nitrospinota</taxon>
        <taxon>Nitrospinia</taxon>
        <taxon>Nitrospinales</taxon>
        <taxon>Nitrospinaceae</taxon>
        <taxon>Candidatus Nitrohelix</taxon>
    </lineage>
</organism>
<reference evidence="3" key="1">
    <citation type="submission" date="2020-02" db="EMBL/GenBank/DDBJ databases">
        <title>Genomic and physiological characterization of two novel Nitrospinaceae genera.</title>
        <authorList>
            <person name="Mueller A.J."/>
            <person name="Jung M.-Y."/>
            <person name="Strachan C.R."/>
            <person name="Herbold C.W."/>
            <person name="Kirkegaard R.H."/>
            <person name="Daims H."/>
        </authorList>
    </citation>
    <scope>NUCLEOTIDE SEQUENCE [LARGE SCALE GENOMIC DNA]</scope>
</reference>
<accession>A0A7T0C132</accession>
<protein>
    <recommendedName>
        <fullName evidence="4">DZANK-type domain-containing protein</fullName>
    </recommendedName>
</protein>
<evidence type="ECO:0008006" key="4">
    <source>
        <dbReference type="Google" id="ProtNLM"/>
    </source>
</evidence>
<dbReference type="AlphaFoldDB" id="A0A7T0C132"/>
<dbReference type="Proteomes" id="UP000594464">
    <property type="component" value="Chromosome"/>
</dbReference>
<keyword evidence="1" id="KW-0812">Transmembrane</keyword>
<feature type="transmembrane region" description="Helical" evidence="1">
    <location>
        <begin position="73"/>
        <end position="95"/>
    </location>
</feature>
<evidence type="ECO:0000256" key="1">
    <source>
        <dbReference type="SAM" id="Phobius"/>
    </source>
</evidence>